<feature type="transmembrane region" description="Helical" evidence="7">
    <location>
        <begin position="129"/>
        <end position="148"/>
    </location>
</feature>
<keyword evidence="3" id="KW-0808">Transferase</keyword>
<evidence type="ECO:0000256" key="1">
    <source>
        <dbReference type="ARBA" id="ARBA00004141"/>
    </source>
</evidence>
<comment type="caution">
    <text evidence="8">The sequence shown here is derived from an EMBL/GenBank/DDBJ whole genome shotgun (WGS) entry which is preliminary data.</text>
</comment>
<dbReference type="AlphaFoldDB" id="A0A660SJA7"/>
<keyword evidence="4 7" id="KW-0812">Transmembrane</keyword>
<keyword evidence="6 7" id="KW-0472">Membrane</keyword>
<evidence type="ECO:0000256" key="7">
    <source>
        <dbReference type="SAM" id="Phobius"/>
    </source>
</evidence>
<evidence type="ECO:0000313" key="8">
    <source>
        <dbReference type="EMBL" id="RKX70101.1"/>
    </source>
</evidence>
<evidence type="ECO:0000256" key="4">
    <source>
        <dbReference type="ARBA" id="ARBA00022692"/>
    </source>
</evidence>
<sequence>MKGLVVLMFLLVVSIKIFLVVTHASLSEETALFWTESALQYRNAKLVAEYGGLPVVDLKAQYPEGLKIRERLTPLMELASGLLYRYLIPRAVPFHLYIIVFISLFSSLGVIPIFLILKTILKDPIKAMVGSLLYAVTPALYTTVTAPGFELQDFALPLIFFHLYFFLEGIERKDDYKFLISGAFLFAALAAWHMTQFYYLLFILYFTLCFLTKKEFPFRSVCFIAGFAFLSGIILPPQRSARFLFSLPMLITYSLLISILLKRRLIFFLLVIFAFLLTRYMVISLVPEYRFVYGLIIDKIRNFGCRPSDPTGYSWETLVMWVSPFIGPDLGTVVRSLGMLLPLGLLGIFWGIKSRGSVTLISFLTGIFLPLYLLFIRLDAFLVWFLAVSLGDLLKKKAGTYLVGLAIVINAFLIFQQPVRVISPPRNYLLDLIRFLRYNTNRNDAILSSFPLGPSILAYADRPILLHPKFEAEGVTEKIKEFEHLIYQDEESFYRFCLRYRARWFIYQVDMLLSRNQESMRFRTHNLNLNRQSLCFQFHFSPNTLNHFELVYTNPNYRIFKVLKPGEKPKVRKKVYFRIYDPDRVHPVDIGVYD</sequence>
<evidence type="ECO:0000256" key="6">
    <source>
        <dbReference type="ARBA" id="ARBA00023136"/>
    </source>
</evidence>
<proteinExistence type="predicted"/>
<gene>
    <name evidence="8" type="ORF">DRP53_06075</name>
</gene>
<feature type="transmembrane region" description="Helical" evidence="7">
    <location>
        <begin position="358"/>
        <end position="386"/>
    </location>
</feature>
<feature type="transmembrane region" description="Helical" evidence="7">
    <location>
        <begin position="243"/>
        <end position="261"/>
    </location>
</feature>
<feature type="transmembrane region" description="Helical" evidence="7">
    <location>
        <begin position="333"/>
        <end position="352"/>
    </location>
</feature>
<evidence type="ECO:0008006" key="10">
    <source>
        <dbReference type="Google" id="ProtNLM"/>
    </source>
</evidence>
<evidence type="ECO:0000256" key="5">
    <source>
        <dbReference type="ARBA" id="ARBA00022989"/>
    </source>
</evidence>
<feature type="transmembrane region" description="Helical" evidence="7">
    <location>
        <begin position="182"/>
        <end position="206"/>
    </location>
</feature>
<comment type="subcellular location">
    <subcellularLocation>
        <location evidence="1">Membrane</location>
        <topology evidence="1">Multi-pass membrane protein</topology>
    </subcellularLocation>
</comment>
<evidence type="ECO:0000256" key="2">
    <source>
        <dbReference type="ARBA" id="ARBA00022676"/>
    </source>
</evidence>
<feature type="transmembrane region" description="Helical" evidence="7">
    <location>
        <begin position="218"/>
        <end position="236"/>
    </location>
</feature>
<dbReference type="InterPro" id="IPR018732">
    <property type="entry name" value="Dpy-19/Dpy-19-like"/>
</dbReference>
<feature type="transmembrane region" description="Helical" evidence="7">
    <location>
        <begin position="267"/>
        <end position="286"/>
    </location>
</feature>
<organism evidence="8 9">
    <name type="scientific">candidate division WOR-3 bacterium</name>
    <dbReference type="NCBI Taxonomy" id="2052148"/>
    <lineage>
        <taxon>Bacteria</taxon>
        <taxon>Bacteria division WOR-3</taxon>
    </lineage>
</organism>
<evidence type="ECO:0000313" key="9">
    <source>
        <dbReference type="Proteomes" id="UP000268469"/>
    </source>
</evidence>
<keyword evidence="5 7" id="KW-1133">Transmembrane helix</keyword>
<dbReference type="EMBL" id="QNBE01000051">
    <property type="protein sequence ID" value="RKX70101.1"/>
    <property type="molecule type" value="Genomic_DNA"/>
</dbReference>
<dbReference type="GO" id="GO:0016020">
    <property type="term" value="C:membrane"/>
    <property type="evidence" value="ECO:0007669"/>
    <property type="project" value="UniProtKB-SubCell"/>
</dbReference>
<keyword evidence="2" id="KW-0328">Glycosyltransferase</keyword>
<accession>A0A660SJA7</accession>
<dbReference type="Proteomes" id="UP000268469">
    <property type="component" value="Unassembled WGS sequence"/>
</dbReference>
<name>A0A660SJA7_UNCW3</name>
<feature type="transmembrane region" description="Helical" evidence="7">
    <location>
        <begin position="94"/>
        <end position="117"/>
    </location>
</feature>
<evidence type="ECO:0000256" key="3">
    <source>
        <dbReference type="ARBA" id="ARBA00022679"/>
    </source>
</evidence>
<protein>
    <recommendedName>
        <fullName evidence="10">Glycosyltransferase RgtA/B/C/D-like domain-containing protein</fullName>
    </recommendedName>
</protein>
<dbReference type="Pfam" id="PF10034">
    <property type="entry name" value="Dpy19"/>
    <property type="match status" value="1"/>
</dbReference>
<reference evidence="8 9" key="1">
    <citation type="submission" date="2018-06" db="EMBL/GenBank/DDBJ databases">
        <title>Extensive metabolic versatility and redundancy in microbially diverse, dynamic hydrothermal sediments.</title>
        <authorList>
            <person name="Dombrowski N."/>
            <person name="Teske A."/>
            <person name="Baker B.J."/>
        </authorList>
    </citation>
    <scope>NUCLEOTIDE SEQUENCE [LARGE SCALE GENOMIC DNA]</scope>
    <source>
        <strain evidence="8">B36_G15</strain>
    </source>
</reference>
<dbReference type="GO" id="GO:0016757">
    <property type="term" value="F:glycosyltransferase activity"/>
    <property type="evidence" value="ECO:0007669"/>
    <property type="project" value="UniProtKB-KW"/>
</dbReference>
<feature type="transmembrane region" description="Helical" evidence="7">
    <location>
        <begin position="398"/>
        <end position="415"/>
    </location>
</feature>